<feature type="domain" description="L,D-TPase catalytic" evidence="9">
    <location>
        <begin position="293"/>
        <end position="486"/>
    </location>
</feature>
<dbReference type="RefSeq" id="WP_106511235.1">
    <property type="nucleotide sequence ID" value="NZ_PXYI01000001.1"/>
</dbReference>
<dbReference type="InterPro" id="IPR036365">
    <property type="entry name" value="PGBD-like_sf"/>
</dbReference>
<keyword evidence="4 7" id="KW-0133">Cell shape</keyword>
<evidence type="ECO:0000256" key="2">
    <source>
        <dbReference type="ARBA" id="ARBA00005992"/>
    </source>
</evidence>
<dbReference type="InterPro" id="IPR036366">
    <property type="entry name" value="PGBDSf"/>
</dbReference>
<dbReference type="InterPro" id="IPR052905">
    <property type="entry name" value="LD-transpeptidase_YkuD-like"/>
</dbReference>
<evidence type="ECO:0000256" key="4">
    <source>
        <dbReference type="ARBA" id="ARBA00022960"/>
    </source>
</evidence>
<keyword evidence="3" id="KW-0808">Transferase</keyword>
<keyword evidence="6 7" id="KW-0961">Cell wall biogenesis/degradation</keyword>
<accession>A0A2P7QZ27</accession>
<evidence type="ECO:0000256" key="7">
    <source>
        <dbReference type="PROSITE-ProRule" id="PRU01373"/>
    </source>
</evidence>
<keyword evidence="5 7" id="KW-0573">Peptidoglycan synthesis</keyword>
<name>A0A2P7QZ27_9SPHN</name>
<dbReference type="GO" id="GO:0016740">
    <property type="term" value="F:transferase activity"/>
    <property type="evidence" value="ECO:0007669"/>
    <property type="project" value="UniProtKB-KW"/>
</dbReference>
<dbReference type="SUPFAM" id="SSF141523">
    <property type="entry name" value="L,D-transpeptidase catalytic domain-like"/>
    <property type="match status" value="1"/>
</dbReference>
<dbReference type="Gene3D" id="1.10.101.10">
    <property type="entry name" value="PGBD-like superfamily/PGBD"/>
    <property type="match status" value="1"/>
</dbReference>
<evidence type="ECO:0000259" key="9">
    <source>
        <dbReference type="PROSITE" id="PS52029"/>
    </source>
</evidence>
<evidence type="ECO:0000256" key="3">
    <source>
        <dbReference type="ARBA" id="ARBA00022679"/>
    </source>
</evidence>
<dbReference type="InterPro" id="IPR038063">
    <property type="entry name" value="Transpep_catalytic_dom"/>
</dbReference>
<feature type="active site" description="Proton donor/acceptor" evidence="7">
    <location>
        <position position="429"/>
    </location>
</feature>
<dbReference type="CDD" id="cd16913">
    <property type="entry name" value="YkuD_like"/>
    <property type="match status" value="1"/>
</dbReference>
<evidence type="ECO:0000313" key="11">
    <source>
        <dbReference type="Proteomes" id="UP000241167"/>
    </source>
</evidence>
<feature type="signal peptide" evidence="8">
    <location>
        <begin position="1"/>
        <end position="30"/>
    </location>
</feature>
<dbReference type="SUPFAM" id="SSF47090">
    <property type="entry name" value="PGBD-like"/>
    <property type="match status" value="1"/>
</dbReference>
<dbReference type="InterPro" id="IPR005490">
    <property type="entry name" value="LD_TPept_cat_dom"/>
</dbReference>
<keyword evidence="11" id="KW-1185">Reference proteome</keyword>
<comment type="similarity">
    <text evidence="2">Belongs to the YkuD family.</text>
</comment>
<gene>
    <name evidence="10" type="ORF">C7I55_02210</name>
</gene>
<evidence type="ECO:0000313" key="10">
    <source>
        <dbReference type="EMBL" id="PSJ43215.1"/>
    </source>
</evidence>
<keyword evidence="8" id="KW-0732">Signal</keyword>
<evidence type="ECO:0000256" key="6">
    <source>
        <dbReference type="ARBA" id="ARBA00023316"/>
    </source>
</evidence>
<dbReference type="EMBL" id="PXYI01000001">
    <property type="protein sequence ID" value="PSJ43215.1"/>
    <property type="molecule type" value="Genomic_DNA"/>
</dbReference>
<dbReference type="GO" id="GO:0009252">
    <property type="term" value="P:peptidoglycan biosynthetic process"/>
    <property type="evidence" value="ECO:0007669"/>
    <property type="project" value="UniProtKB-UniPathway"/>
</dbReference>
<dbReference type="UniPathway" id="UPA00219"/>
<evidence type="ECO:0000256" key="5">
    <source>
        <dbReference type="ARBA" id="ARBA00022984"/>
    </source>
</evidence>
<dbReference type="Pfam" id="PF03734">
    <property type="entry name" value="YkuD"/>
    <property type="match status" value="1"/>
</dbReference>
<dbReference type="AlphaFoldDB" id="A0A2P7QZ27"/>
<dbReference type="PANTHER" id="PTHR41533">
    <property type="entry name" value="L,D-TRANSPEPTIDASE HI_1667-RELATED"/>
    <property type="match status" value="1"/>
</dbReference>
<dbReference type="Pfam" id="PF01471">
    <property type="entry name" value="PG_binding_1"/>
    <property type="match status" value="1"/>
</dbReference>
<dbReference type="GO" id="GO:0004180">
    <property type="term" value="F:carboxypeptidase activity"/>
    <property type="evidence" value="ECO:0007669"/>
    <property type="project" value="UniProtKB-ARBA"/>
</dbReference>
<dbReference type="Gene3D" id="2.40.440.10">
    <property type="entry name" value="L,D-transpeptidase catalytic domain-like"/>
    <property type="match status" value="1"/>
</dbReference>
<sequence>MKEGRKTRRCAARVVALGALLLVASQAAWQEPLHAASPSSIFEGEVRASSDRTMRQLYAARNYAPLWSEGSRLSDAAEDVLARLETADADGLDPRDYQVKRLRAAFDDAASSPKDLARAEVQLSRAFLKYARDLRRSRAADMVYVDPALIPTAPSPGTALDRASGVGPKSASMQEALGTHPLYEQLREAYVRWQDRWGDLPQTRISEATPLRAGARGERVEDLRVRLGLPAGDVFDAATTAAVRAFQSGHGLTATGIADAATIDILNSGARSFAAKLRLNLERARALPTAANRYVLVDAAAQRLWMYQDGRPVDSMKVIVGRVTEPTPMLAAYIRSAVLNPYWNVPPDLVQTRVAPKVLSQGLNHLRAERYQVLSDWSDNAKPVDAKTIDWRAVARGEVEVPMRQLPGPKNSMGNMKFMFPNQFGVYLHDTPDKRLFGAADRKQSAGCVRLEDARRLGRWLFGRVPSTKSNAPEQSVPLKSPVPVYITYLTVAPTPDGIALRDDIYGRDGEGGTRLAGRR</sequence>
<comment type="pathway">
    <text evidence="1 7">Cell wall biogenesis; peptidoglycan biosynthesis.</text>
</comment>
<evidence type="ECO:0000256" key="8">
    <source>
        <dbReference type="SAM" id="SignalP"/>
    </source>
</evidence>
<dbReference type="Pfam" id="PF20142">
    <property type="entry name" value="Scaffold"/>
    <property type="match status" value="1"/>
</dbReference>
<dbReference type="Proteomes" id="UP000241167">
    <property type="component" value="Unassembled WGS sequence"/>
</dbReference>
<dbReference type="InterPro" id="IPR002477">
    <property type="entry name" value="Peptidoglycan-bd-like"/>
</dbReference>
<dbReference type="GO" id="GO:0008360">
    <property type="term" value="P:regulation of cell shape"/>
    <property type="evidence" value="ECO:0007669"/>
    <property type="project" value="UniProtKB-UniRule"/>
</dbReference>
<dbReference type="OrthoDB" id="9778545at2"/>
<dbReference type="PROSITE" id="PS52029">
    <property type="entry name" value="LD_TPASE"/>
    <property type="match status" value="1"/>
</dbReference>
<protein>
    <submittedName>
        <fullName evidence="10">Murein L,D-transpeptidase</fullName>
    </submittedName>
</protein>
<dbReference type="PANTHER" id="PTHR41533:SF2">
    <property type="entry name" value="BLR7131 PROTEIN"/>
    <property type="match status" value="1"/>
</dbReference>
<dbReference type="GO" id="GO:0071555">
    <property type="term" value="P:cell wall organization"/>
    <property type="evidence" value="ECO:0007669"/>
    <property type="project" value="UniProtKB-UniRule"/>
</dbReference>
<organism evidence="10 11">
    <name type="scientific">Allosphingosinicella deserti</name>
    <dbReference type="NCBI Taxonomy" id="2116704"/>
    <lineage>
        <taxon>Bacteria</taxon>
        <taxon>Pseudomonadati</taxon>
        <taxon>Pseudomonadota</taxon>
        <taxon>Alphaproteobacteria</taxon>
        <taxon>Sphingomonadales</taxon>
        <taxon>Sphingomonadaceae</taxon>
        <taxon>Allosphingosinicella</taxon>
    </lineage>
</organism>
<feature type="chain" id="PRO_5015115134" evidence="8">
    <location>
        <begin position="31"/>
        <end position="520"/>
    </location>
</feature>
<proteinExistence type="inferred from homology"/>
<feature type="active site" description="Nucleophile" evidence="7">
    <location>
        <position position="448"/>
    </location>
</feature>
<comment type="caution">
    <text evidence="10">The sequence shown here is derived from an EMBL/GenBank/DDBJ whole genome shotgun (WGS) entry which is preliminary data.</text>
</comment>
<dbReference type="InterPro" id="IPR045380">
    <property type="entry name" value="LD_TPept_scaffold_dom"/>
</dbReference>
<reference evidence="10 11" key="1">
    <citation type="submission" date="2018-03" db="EMBL/GenBank/DDBJ databases">
        <title>The draft genome of Sphingosinicella sp. GL-C-18.</title>
        <authorList>
            <person name="Liu L."/>
            <person name="Li L."/>
            <person name="Liang L."/>
            <person name="Zhang X."/>
            <person name="Wang T."/>
        </authorList>
    </citation>
    <scope>NUCLEOTIDE SEQUENCE [LARGE SCALE GENOMIC DNA]</scope>
    <source>
        <strain evidence="10 11">GL-C-18</strain>
    </source>
</reference>
<evidence type="ECO:0000256" key="1">
    <source>
        <dbReference type="ARBA" id="ARBA00004752"/>
    </source>
</evidence>